<organism evidence="2 3">
    <name type="scientific">Candidatus Daviesbacteria bacterium GW2011_GWB1_41_5</name>
    <dbReference type="NCBI Taxonomy" id="1618429"/>
    <lineage>
        <taxon>Bacteria</taxon>
        <taxon>Candidatus Daviesiibacteriota</taxon>
    </lineage>
</organism>
<protein>
    <submittedName>
        <fullName evidence="2">Uncharacterized protein</fullName>
    </submittedName>
</protein>
<accession>A0A0G0WQM6</accession>
<comment type="caution">
    <text evidence="2">The sequence shown here is derived from an EMBL/GenBank/DDBJ whole genome shotgun (WGS) entry which is preliminary data.</text>
</comment>
<name>A0A0G0WQM6_9BACT</name>
<dbReference type="AlphaFoldDB" id="A0A0G0WQM6"/>
<feature type="region of interest" description="Disordered" evidence="1">
    <location>
        <begin position="1"/>
        <end position="25"/>
    </location>
</feature>
<evidence type="ECO:0000256" key="1">
    <source>
        <dbReference type="SAM" id="MobiDB-lite"/>
    </source>
</evidence>
<dbReference type="Proteomes" id="UP000034753">
    <property type="component" value="Unassembled WGS sequence"/>
</dbReference>
<reference evidence="2 3" key="1">
    <citation type="journal article" date="2015" name="Nature">
        <title>rRNA introns, odd ribosomes, and small enigmatic genomes across a large radiation of phyla.</title>
        <authorList>
            <person name="Brown C.T."/>
            <person name="Hug L.A."/>
            <person name="Thomas B.C."/>
            <person name="Sharon I."/>
            <person name="Castelle C.J."/>
            <person name="Singh A."/>
            <person name="Wilkins M.J."/>
            <person name="Williams K.H."/>
            <person name="Banfield J.F."/>
        </authorList>
    </citation>
    <scope>NUCLEOTIDE SEQUENCE [LARGE SCALE GENOMIC DNA]</scope>
</reference>
<evidence type="ECO:0000313" key="2">
    <source>
        <dbReference type="EMBL" id="KKS14382.1"/>
    </source>
</evidence>
<proteinExistence type="predicted"/>
<evidence type="ECO:0000313" key="3">
    <source>
        <dbReference type="Proteomes" id="UP000034753"/>
    </source>
</evidence>
<sequence length="78" mass="8547">MYNLPAENDMREKPQESEDSDSGLSTTFRQVANGEEMMSRIAAIADALLEQYAGSLTQSEAIELATQAVQEGLQKLPK</sequence>
<gene>
    <name evidence="2" type="ORF">UU67_C0002G0048</name>
</gene>
<dbReference type="EMBL" id="LCBN01000002">
    <property type="protein sequence ID" value="KKS14382.1"/>
    <property type="molecule type" value="Genomic_DNA"/>
</dbReference>